<organism evidence="1 2">
    <name type="scientific">Puccinia striiformis</name>
    <dbReference type="NCBI Taxonomy" id="27350"/>
    <lineage>
        <taxon>Eukaryota</taxon>
        <taxon>Fungi</taxon>
        <taxon>Dikarya</taxon>
        <taxon>Basidiomycota</taxon>
        <taxon>Pucciniomycotina</taxon>
        <taxon>Pucciniomycetes</taxon>
        <taxon>Pucciniales</taxon>
        <taxon>Pucciniaceae</taxon>
        <taxon>Puccinia</taxon>
    </lineage>
</organism>
<dbReference type="PANTHER" id="PTHR33069">
    <property type="entry name" value="CHROMOSOME 7, WHOLE GENOME SHOTGUN SEQUENCE-RELATED"/>
    <property type="match status" value="1"/>
</dbReference>
<reference evidence="2" key="3">
    <citation type="journal article" date="2018" name="Mol. Plant Microbe Interact.">
        <title>Genome sequence resources for the wheat stripe rust pathogen (Puccinia striiformis f. sp. tritici) and the barley stripe rust pathogen (Puccinia striiformis f. sp. hordei).</title>
        <authorList>
            <person name="Xia C."/>
            <person name="Wang M."/>
            <person name="Yin C."/>
            <person name="Cornejo O.E."/>
            <person name="Hulbert S.H."/>
            <person name="Chen X."/>
        </authorList>
    </citation>
    <scope>NUCLEOTIDE SEQUENCE [LARGE SCALE GENOMIC DNA]</scope>
    <source>
        <strain evidence="2">93TX-2</strain>
    </source>
</reference>
<reference evidence="1 2" key="1">
    <citation type="submission" date="2017-12" db="EMBL/GenBank/DDBJ databases">
        <title>Gene loss provides genomic basis for host adaptation in cereal stripe rust fungi.</title>
        <authorList>
            <person name="Xia C."/>
        </authorList>
    </citation>
    <scope>NUCLEOTIDE SEQUENCE [LARGE SCALE GENOMIC DNA]</scope>
    <source>
        <strain evidence="1 2">93TX-2</strain>
    </source>
</reference>
<evidence type="ECO:0000313" key="2">
    <source>
        <dbReference type="Proteomes" id="UP000238274"/>
    </source>
</evidence>
<name>A0A2S4W9N4_9BASI</name>
<dbReference type="AlphaFoldDB" id="A0A2S4W9N4"/>
<proteinExistence type="predicted"/>
<dbReference type="Proteomes" id="UP000238274">
    <property type="component" value="Unassembled WGS sequence"/>
</dbReference>
<dbReference type="EMBL" id="PKSM01000064">
    <property type="protein sequence ID" value="POW18494.1"/>
    <property type="molecule type" value="Genomic_DNA"/>
</dbReference>
<gene>
    <name evidence="1" type="ORF">PSHT_05756</name>
</gene>
<reference evidence="2" key="2">
    <citation type="journal article" date="2018" name="BMC Genomics">
        <title>Genomic insights into host adaptation between the wheat stripe rust pathogen (Puccinia striiformis f. sp. tritici) and the barley stripe rust pathogen (Puccinia striiformis f. sp. hordei).</title>
        <authorList>
            <person name="Xia C."/>
            <person name="Wang M."/>
            <person name="Yin C."/>
            <person name="Cornejo O.E."/>
            <person name="Hulbert S.H."/>
            <person name="Chen X."/>
        </authorList>
    </citation>
    <scope>NUCLEOTIDE SEQUENCE [LARGE SCALE GENOMIC DNA]</scope>
    <source>
        <strain evidence="2">93TX-2</strain>
    </source>
</reference>
<protein>
    <submittedName>
        <fullName evidence="1">Uncharacterized protein</fullName>
    </submittedName>
</protein>
<sequence>MSTRGINHKPLPLFTNMCSNDLRILSNLGDGLRWNIETIISIVIGPLPPDQFFINQFIRVTDIISAQFQSSAILIVSYILPLIPASSYSFPVHDYFRNWFFNWQTQIQLATQNCIQVANSLLDQPV</sequence>
<keyword evidence="2" id="KW-1185">Reference proteome</keyword>
<accession>A0A2S4W9N4</accession>
<comment type="caution">
    <text evidence="1">The sequence shown here is derived from an EMBL/GenBank/DDBJ whole genome shotgun (WGS) entry which is preliminary data.</text>
</comment>
<dbReference type="PANTHER" id="PTHR33069:SF3">
    <property type="entry name" value="DYNEIN HEAVY CHAIN TAIL DOMAIN-CONTAINING PROTEIN"/>
    <property type="match status" value="1"/>
</dbReference>
<dbReference type="VEuPathDB" id="FungiDB:PSHT_05756"/>
<evidence type="ECO:0000313" key="1">
    <source>
        <dbReference type="EMBL" id="POW18494.1"/>
    </source>
</evidence>